<sequence>MMFENWSDERLTDLYHKMQDSPGTNALPGGSLPLFIREVRKMSLGDIIWRPRPGEMEKSPNNP</sequence>
<proteinExistence type="predicted"/>
<accession>A0A9X7JTD4</accession>
<protein>
    <submittedName>
        <fullName evidence="1">Uncharacterized protein</fullName>
    </submittedName>
</protein>
<dbReference type="EMBL" id="PXWG01000009">
    <property type="protein sequence ID" value="PSJ29568.1"/>
    <property type="molecule type" value="Genomic_DNA"/>
</dbReference>
<name>A0A9X7JTD4_9ACTN</name>
<evidence type="ECO:0000313" key="2">
    <source>
        <dbReference type="Proteomes" id="UP000242427"/>
    </source>
</evidence>
<reference evidence="1 2" key="1">
    <citation type="submission" date="2018-03" db="EMBL/GenBank/DDBJ databases">
        <title>Chitinolytic properties of Streptosporangium nondiastaticum TBG75A20.</title>
        <authorList>
            <person name="Gayathri V."/>
            <person name="Shiburaj S."/>
        </authorList>
    </citation>
    <scope>NUCLEOTIDE SEQUENCE [LARGE SCALE GENOMIC DNA]</scope>
    <source>
        <strain evidence="1 2">TBG75A20</strain>
    </source>
</reference>
<dbReference type="Proteomes" id="UP000242427">
    <property type="component" value="Unassembled WGS sequence"/>
</dbReference>
<evidence type="ECO:0000313" key="1">
    <source>
        <dbReference type="EMBL" id="PSJ29568.1"/>
    </source>
</evidence>
<keyword evidence="2" id="KW-1185">Reference proteome</keyword>
<dbReference type="AlphaFoldDB" id="A0A9X7JTD4"/>
<comment type="caution">
    <text evidence="1">The sequence shown here is derived from an EMBL/GenBank/DDBJ whole genome shotgun (WGS) entry which is preliminary data.</text>
</comment>
<gene>
    <name evidence="1" type="ORF">B7P34_06785</name>
</gene>
<organism evidence="1 2">
    <name type="scientific">Streptosporangium nondiastaticum</name>
    <dbReference type="NCBI Taxonomy" id="35764"/>
    <lineage>
        <taxon>Bacteria</taxon>
        <taxon>Bacillati</taxon>
        <taxon>Actinomycetota</taxon>
        <taxon>Actinomycetes</taxon>
        <taxon>Streptosporangiales</taxon>
        <taxon>Streptosporangiaceae</taxon>
        <taxon>Streptosporangium</taxon>
    </lineage>
</organism>